<dbReference type="InterPro" id="IPR023408">
    <property type="entry name" value="MscS_beta-dom_sf"/>
</dbReference>
<dbReference type="eggNOG" id="COG0668">
    <property type="taxonomic scope" value="Bacteria"/>
</dbReference>
<proteinExistence type="inferred from homology"/>
<evidence type="ECO:0000259" key="10">
    <source>
        <dbReference type="Pfam" id="PF21088"/>
    </source>
</evidence>
<dbReference type="SUPFAM" id="SSF82861">
    <property type="entry name" value="Mechanosensitive channel protein MscS (YggB), transmembrane region"/>
    <property type="match status" value="1"/>
</dbReference>
<feature type="transmembrane region" description="Helical" evidence="7">
    <location>
        <begin position="82"/>
        <end position="100"/>
    </location>
</feature>
<evidence type="ECO:0000256" key="4">
    <source>
        <dbReference type="ARBA" id="ARBA00022692"/>
    </source>
</evidence>
<evidence type="ECO:0000256" key="1">
    <source>
        <dbReference type="ARBA" id="ARBA00004651"/>
    </source>
</evidence>
<dbReference type="Pfam" id="PF21088">
    <property type="entry name" value="MS_channel_1st"/>
    <property type="match status" value="1"/>
</dbReference>
<dbReference type="AlphaFoldDB" id="A6TJA4"/>
<feature type="domain" description="Mechanosensitive ion channel transmembrane helices 2/3" evidence="10">
    <location>
        <begin position="82"/>
        <end position="122"/>
    </location>
</feature>
<evidence type="ECO:0000259" key="8">
    <source>
        <dbReference type="Pfam" id="PF00924"/>
    </source>
</evidence>
<feature type="domain" description="Mechanosensitive ion channel MscS" evidence="8">
    <location>
        <begin position="123"/>
        <end position="185"/>
    </location>
</feature>
<reference evidence="12" key="1">
    <citation type="journal article" date="2016" name="Genome Announc.">
        <title>Complete genome sequence of Alkaliphilus metalliredigens strain QYMF, an alkaliphilic and metal-reducing bacterium isolated from borax-contaminated leachate ponds.</title>
        <authorList>
            <person name="Hwang C."/>
            <person name="Copeland A."/>
            <person name="Lucas S."/>
            <person name="Lapidus A."/>
            <person name="Barry K."/>
            <person name="Detter J.C."/>
            <person name="Glavina Del Rio T."/>
            <person name="Hammon N."/>
            <person name="Israni S."/>
            <person name="Dalin E."/>
            <person name="Tice H."/>
            <person name="Pitluck S."/>
            <person name="Chertkov O."/>
            <person name="Brettin T."/>
            <person name="Bruce D."/>
            <person name="Han C."/>
            <person name="Schmutz J."/>
            <person name="Larimer F."/>
            <person name="Land M.L."/>
            <person name="Hauser L."/>
            <person name="Kyrpides N."/>
            <person name="Mikhailova N."/>
            <person name="Ye Q."/>
            <person name="Zhou J."/>
            <person name="Richardson P."/>
            <person name="Fields M.W."/>
        </authorList>
    </citation>
    <scope>NUCLEOTIDE SEQUENCE [LARGE SCALE GENOMIC DNA]</scope>
    <source>
        <strain evidence="12">QYMF</strain>
    </source>
</reference>
<sequence length="294" mass="32876">MEELMTSLEIILDNMREFITNPEQLSTIIANSVKIVVILVVAKVSIRILYSITNQIFQQQKSLKLNTDLPRMETLNGLIKSLIKYGIYFIAITTIISFFGVKVTGLIATAGIGGLAIGFGAQNLVRDVITGFFILFENQFSIGHYIEVNGVSGIVEEMAMRITKVRDFNGDLHIIPNGQIQKLTNKSTGKMRAWVDISIAYEEDIDRAIEVLTTKSEQLRMENANIVEGPTVLGVTGLGNSDVVISIMAKTVPMEQWAIERLMRKTFKQAFDEVGIEIPYPRRVIISQNEKSEM</sequence>
<dbReference type="InterPro" id="IPR045276">
    <property type="entry name" value="YbiO_bact"/>
</dbReference>
<dbReference type="InterPro" id="IPR011066">
    <property type="entry name" value="MscS_channel_C_sf"/>
</dbReference>
<dbReference type="RefSeq" id="WP_011971181.1">
    <property type="nucleotide sequence ID" value="NC_009633.1"/>
</dbReference>
<dbReference type="GO" id="GO:0005886">
    <property type="term" value="C:plasma membrane"/>
    <property type="evidence" value="ECO:0007669"/>
    <property type="project" value="UniProtKB-SubCell"/>
</dbReference>
<evidence type="ECO:0000259" key="9">
    <source>
        <dbReference type="Pfam" id="PF21082"/>
    </source>
</evidence>
<dbReference type="Pfam" id="PF21082">
    <property type="entry name" value="MS_channel_3rd"/>
    <property type="match status" value="1"/>
</dbReference>
<dbReference type="STRING" id="293826.Amet_0029"/>
<dbReference type="HOGENOM" id="CLU_037945_8_2_9"/>
<keyword evidence="6 7" id="KW-0472">Membrane</keyword>
<dbReference type="SUPFAM" id="SSF82689">
    <property type="entry name" value="Mechanosensitive channel protein MscS (YggB), C-terminal domain"/>
    <property type="match status" value="1"/>
</dbReference>
<dbReference type="PANTHER" id="PTHR30460:SF0">
    <property type="entry name" value="MODERATE CONDUCTANCE MECHANOSENSITIVE CHANNEL YBIO"/>
    <property type="match status" value="1"/>
</dbReference>
<evidence type="ECO:0000256" key="6">
    <source>
        <dbReference type="ARBA" id="ARBA00023136"/>
    </source>
</evidence>
<dbReference type="EMBL" id="CP000724">
    <property type="protein sequence ID" value="ABR46272.1"/>
    <property type="molecule type" value="Genomic_DNA"/>
</dbReference>
<protein>
    <submittedName>
        <fullName evidence="11">MscS Mechanosensitive ion channel</fullName>
    </submittedName>
</protein>
<evidence type="ECO:0000313" key="12">
    <source>
        <dbReference type="Proteomes" id="UP000001572"/>
    </source>
</evidence>
<keyword evidence="5 7" id="KW-1133">Transmembrane helix</keyword>
<dbReference type="SUPFAM" id="SSF50182">
    <property type="entry name" value="Sm-like ribonucleoproteins"/>
    <property type="match status" value="1"/>
</dbReference>
<evidence type="ECO:0000256" key="7">
    <source>
        <dbReference type="SAM" id="Phobius"/>
    </source>
</evidence>
<feature type="transmembrane region" description="Helical" evidence="7">
    <location>
        <begin position="28"/>
        <end position="50"/>
    </location>
</feature>
<evidence type="ECO:0000256" key="2">
    <source>
        <dbReference type="ARBA" id="ARBA00008017"/>
    </source>
</evidence>
<dbReference type="Pfam" id="PF00924">
    <property type="entry name" value="MS_channel_2nd"/>
    <property type="match status" value="1"/>
</dbReference>
<dbReference type="PANTHER" id="PTHR30460">
    <property type="entry name" value="MODERATE CONDUCTANCE MECHANOSENSITIVE CHANNEL YBIO"/>
    <property type="match status" value="1"/>
</dbReference>
<keyword evidence="4 7" id="KW-0812">Transmembrane</keyword>
<dbReference type="Proteomes" id="UP000001572">
    <property type="component" value="Chromosome"/>
</dbReference>
<dbReference type="FunFam" id="2.30.30.60:FF:000001">
    <property type="entry name" value="MscS Mechanosensitive ion channel"/>
    <property type="match status" value="1"/>
</dbReference>
<dbReference type="GO" id="GO:0008381">
    <property type="term" value="F:mechanosensitive monoatomic ion channel activity"/>
    <property type="evidence" value="ECO:0007669"/>
    <property type="project" value="InterPro"/>
</dbReference>
<dbReference type="InterPro" id="IPR049142">
    <property type="entry name" value="MS_channel_1st"/>
</dbReference>
<keyword evidence="3" id="KW-1003">Cell membrane</keyword>
<name>A6TJA4_ALKMQ</name>
<dbReference type="InterPro" id="IPR049278">
    <property type="entry name" value="MS_channel_C"/>
</dbReference>
<dbReference type="InterPro" id="IPR006685">
    <property type="entry name" value="MscS_channel_2nd"/>
</dbReference>
<dbReference type="InterPro" id="IPR011014">
    <property type="entry name" value="MscS_channel_TM-2"/>
</dbReference>
<keyword evidence="12" id="KW-1185">Reference proteome</keyword>
<comment type="subcellular location">
    <subcellularLocation>
        <location evidence="1">Cell membrane</location>
        <topology evidence="1">Multi-pass membrane protein</topology>
    </subcellularLocation>
</comment>
<dbReference type="InterPro" id="IPR010920">
    <property type="entry name" value="LSM_dom_sf"/>
</dbReference>
<dbReference type="Gene3D" id="2.30.30.60">
    <property type="match status" value="1"/>
</dbReference>
<comment type="similarity">
    <text evidence="2">Belongs to the MscS (TC 1.A.23) family.</text>
</comment>
<dbReference type="KEGG" id="amt:Amet_0029"/>
<gene>
    <name evidence="11" type="ordered locus">Amet_0029</name>
</gene>
<feature type="domain" description="Mechanosensitive ion channel MscS C-terminal" evidence="9">
    <location>
        <begin position="195"/>
        <end position="278"/>
    </location>
</feature>
<dbReference type="Gene3D" id="3.30.70.100">
    <property type="match status" value="1"/>
</dbReference>
<organism evidence="11 12">
    <name type="scientific">Alkaliphilus metalliredigens (strain QYMF)</name>
    <dbReference type="NCBI Taxonomy" id="293826"/>
    <lineage>
        <taxon>Bacteria</taxon>
        <taxon>Bacillati</taxon>
        <taxon>Bacillota</taxon>
        <taxon>Clostridia</taxon>
        <taxon>Peptostreptococcales</taxon>
        <taxon>Natronincolaceae</taxon>
        <taxon>Alkaliphilus</taxon>
    </lineage>
</organism>
<evidence type="ECO:0000313" key="11">
    <source>
        <dbReference type="EMBL" id="ABR46272.1"/>
    </source>
</evidence>
<accession>A6TJA4</accession>
<dbReference type="Gene3D" id="1.10.287.1260">
    <property type="match status" value="1"/>
</dbReference>
<evidence type="ECO:0000256" key="5">
    <source>
        <dbReference type="ARBA" id="ARBA00022989"/>
    </source>
</evidence>
<evidence type="ECO:0000256" key="3">
    <source>
        <dbReference type="ARBA" id="ARBA00022475"/>
    </source>
</evidence>